<organism evidence="1 2">
    <name type="scientific">Podospora appendiculata</name>
    <dbReference type="NCBI Taxonomy" id="314037"/>
    <lineage>
        <taxon>Eukaryota</taxon>
        <taxon>Fungi</taxon>
        <taxon>Dikarya</taxon>
        <taxon>Ascomycota</taxon>
        <taxon>Pezizomycotina</taxon>
        <taxon>Sordariomycetes</taxon>
        <taxon>Sordariomycetidae</taxon>
        <taxon>Sordariales</taxon>
        <taxon>Podosporaceae</taxon>
        <taxon>Podospora</taxon>
    </lineage>
</organism>
<protein>
    <submittedName>
        <fullName evidence="1">Uncharacterized protein</fullName>
    </submittedName>
</protein>
<gene>
    <name evidence="1" type="ORF">B0T22DRAFT_451501</name>
</gene>
<reference evidence="1" key="2">
    <citation type="submission" date="2023-06" db="EMBL/GenBank/DDBJ databases">
        <authorList>
            <consortium name="Lawrence Berkeley National Laboratory"/>
            <person name="Haridas S."/>
            <person name="Hensen N."/>
            <person name="Bonometti L."/>
            <person name="Westerberg I."/>
            <person name="Brannstrom I.O."/>
            <person name="Guillou S."/>
            <person name="Cros-Aarteil S."/>
            <person name="Calhoun S."/>
            <person name="Kuo A."/>
            <person name="Mondo S."/>
            <person name="Pangilinan J."/>
            <person name="Riley R."/>
            <person name="Labutti K."/>
            <person name="Andreopoulos B."/>
            <person name="Lipzen A."/>
            <person name="Chen C."/>
            <person name="Yanf M."/>
            <person name="Daum C."/>
            <person name="Ng V."/>
            <person name="Clum A."/>
            <person name="Steindorff A."/>
            <person name="Ohm R."/>
            <person name="Martin F."/>
            <person name="Silar P."/>
            <person name="Natvig D."/>
            <person name="Lalanne C."/>
            <person name="Gautier V."/>
            <person name="Ament-Velasquez S.L."/>
            <person name="Kruys A."/>
            <person name="Hutchinson M.I."/>
            <person name="Powell A.J."/>
            <person name="Barry K."/>
            <person name="Miller A.N."/>
            <person name="Grigoriev I.V."/>
            <person name="Debuchy R."/>
            <person name="Gladieux P."/>
            <person name="Thoren M.H."/>
            <person name="Johannesson H."/>
        </authorList>
    </citation>
    <scope>NUCLEOTIDE SEQUENCE</scope>
    <source>
        <strain evidence="1">CBS 314.62</strain>
    </source>
</reference>
<dbReference type="Proteomes" id="UP001270362">
    <property type="component" value="Unassembled WGS sequence"/>
</dbReference>
<keyword evidence="2" id="KW-1185">Reference proteome</keyword>
<sequence>MVMHQAFSPSAMSKSRFGQGRMDCALDWLPQTEASLACWNCSAQVVSKVRVAAAAAGLSGSLRRPKTQRPGSATNAQQCRHGLVGRYGHPGSSYLRAGALRVRWTQGRAGGGIDFEFPSGQTAAQAVFSQAPIYLHASVEPRIPSGGGSSRSKCQLITTDHRNFWLTRRGGGLSVAIEKGFRLPVFRVTVHPKQEIAAAFVPISPACDI</sequence>
<dbReference type="EMBL" id="JAULSO010000001">
    <property type="protein sequence ID" value="KAK3694051.1"/>
    <property type="molecule type" value="Genomic_DNA"/>
</dbReference>
<proteinExistence type="predicted"/>
<evidence type="ECO:0000313" key="1">
    <source>
        <dbReference type="EMBL" id="KAK3694051.1"/>
    </source>
</evidence>
<comment type="caution">
    <text evidence="1">The sequence shown here is derived from an EMBL/GenBank/DDBJ whole genome shotgun (WGS) entry which is preliminary data.</text>
</comment>
<evidence type="ECO:0000313" key="2">
    <source>
        <dbReference type="Proteomes" id="UP001270362"/>
    </source>
</evidence>
<dbReference type="AlphaFoldDB" id="A0AAE0XIT0"/>
<reference evidence="1" key="1">
    <citation type="journal article" date="2023" name="Mol. Phylogenet. Evol.">
        <title>Genome-scale phylogeny and comparative genomics of the fungal order Sordariales.</title>
        <authorList>
            <person name="Hensen N."/>
            <person name="Bonometti L."/>
            <person name="Westerberg I."/>
            <person name="Brannstrom I.O."/>
            <person name="Guillou S."/>
            <person name="Cros-Aarteil S."/>
            <person name="Calhoun S."/>
            <person name="Haridas S."/>
            <person name="Kuo A."/>
            <person name="Mondo S."/>
            <person name="Pangilinan J."/>
            <person name="Riley R."/>
            <person name="LaButti K."/>
            <person name="Andreopoulos B."/>
            <person name="Lipzen A."/>
            <person name="Chen C."/>
            <person name="Yan M."/>
            <person name="Daum C."/>
            <person name="Ng V."/>
            <person name="Clum A."/>
            <person name="Steindorff A."/>
            <person name="Ohm R.A."/>
            <person name="Martin F."/>
            <person name="Silar P."/>
            <person name="Natvig D.O."/>
            <person name="Lalanne C."/>
            <person name="Gautier V."/>
            <person name="Ament-Velasquez S.L."/>
            <person name="Kruys A."/>
            <person name="Hutchinson M.I."/>
            <person name="Powell A.J."/>
            <person name="Barry K."/>
            <person name="Miller A.N."/>
            <person name="Grigoriev I.V."/>
            <person name="Debuchy R."/>
            <person name="Gladieux P."/>
            <person name="Hiltunen Thoren M."/>
            <person name="Johannesson H."/>
        </authorList>
    </citation>
    <scope>NUCLEOTIDE SEQUENCE</scope>
    <source>
        <strain evidence="1">CBS 314.62</strain>
    </source>
</reference>
<name>A0AAE0XIT0_9PEZI</name>
<accession>A0AAE0XIT0</accession>